<reference evidence="5 6" key="1">
    <citation type="submission" date="2019-06" db="EMBL/GenBank/DDBJ databases">
        <title>Sequencing the genomes of 1000 actinobacteria strains.</title>
        <authorList>
            <person name="Klenk H.-P."/>
        </authorList>
    </citation>
    <scope>NUCLEOTIDE SEQUENCE [LARGE SCALE GENOMIC DNA]</scope>
    <source>
        <strain evidence="5 6">DSM 10596</strain>
    </source>
</reference>
<feature type="compositionally biased region" description="Low complexity" evidence="1">
    <location>
        <begin position="1324"/>
        <end position="1336"/>
    </location>
</feature>
<dbReference type="InterPro" id="IPR012939">
    <property type="entry name" value="Glyco_hydro_92"/>
</dbReference>
<feature type="signal peptide" evidence="2">
    <location>
        <begin position="1"/>
        <end position="43"/>
    </location>
</feature>
<evidence type="ECO:0000259" key="3">
    <source>
        <dbReference type="Pfam" id="PF07971"/>
    </source>
</evidence>
<dbReference type="Gene3D" id="1.20.1050.60">
    <property type="entry name" value="alpha-1,2-mannosidase"/>
    <property type="match status" value="1"/>
</dbReference>
<accession>A0A542SNI6</accession>
<dbReference type="OrthoDB" id="9804511at2"/>
<evidence type="ECO:0000313" key="6">
    <source>
        <dbReference type="Proteomes" id="UP000316181"/>
    </source>
</evidence>
<keyword evidence="2" id="KW-0732">Signal</keyword>
<dbReference type="GO" id="GO:0006516">
    <property type="term" value="P:glycoprotein catabolic process"/>
    <property type="evidence" value="ECO:0007669"/>
    <property type="project" value="TreeGrafter"/>
</dbReference>
<name>A0A542SNI6_9MICO</name>
<evidence type="ECO:0000259" key="4">
    <source>
        <dbReference type="Pfam" id="PF17678"/>
    </source>
</evidence>
<dbReference type="Gene3D" id="2.60.40.2700">
    <property type="match status" value="4"/>
</dbReference>
<feature type="domain" description="Glycosyl hydrolase family 92 N-terminal" evidence="4">
    <location>
        <begin position="56"/>
        <end position="296"/>
    </location>
</feature>
<dbReference type="InterPro" id="IPR014718">
    <property type="entry name" value="GH-type_carb-bd"/>
</dbReference>
<dbReference type="GO" id="GO:0005829">
    <property type="term" value="C:cytosol"/>
    <property type="evidence" value="ECO:0007669"/>
    <property type="project" value="TreeGrafter"/>
</dbReference>
<dbReference type="InterPro" id="IPR050883">
    <property type="entry name" value="PNGase"/>
</dbReference>
<dbReference type="SUPFAM" id="SSF48208">
    <property type="entry name" value="Six-hairpin glycosidases"/>
    <property type="match status" value="1"/>
</dbReference>
<evidence type="ECO:0000256" key="1">
    <source>
        <dbReference type="SAM" id="MobiDB-lite"/>
    </source>
</evidence>
<dbReference type="InterPro" id="IPR041371">
    <property type="entry name" value="GH92_N"/>
</dbReference>
<organism evidence="5 6">
    <name type="scientific">Rarobacter incanus</name>
    <dbReference type="NCBI Taxonomy" id="153494"/>
    <lineage>
        <taxon>Bacteria</taxon>
        <taxon>Bacillati</taxon>
        <taxon>Actinomycetota</taxon>
        <taxon>Actinomycetes</taxon>
        <taxon>Micrococcales</taxon>
        <taxon>Rarobacteraceae</taxon>
        <taxon>Rarobacter</taxon>
    </lineage>
</organism>
<evidence type="ECO:0000313" key="5">
    <source>
        <dbReference type="EMBL" id="TQK76191.1"/>
    </source>
</evidence>
<dbReference type="Pfam" id="PF07971">
    <property type="entry name" value="Glyco_hydro_92"/>
    <property type="match status" value="1"/>
</dbReference>
<dbReference type="Gene3D" id="2.70.98.10">
    <property type="match status" value="1"/>
</dbReference>
<dbReference type="InterPro" id="IPR008928">
    <property type="entry name" value="6-hairpin_glycosidase_sf"/>
</dbReference>
<dbReference type="GO" id="GO:0030246">
    <property type="term" value="F:carbohydrate binding"/>
    <property type="evidence" value="ECO:0007669"/>
    <property type="project" value="InterPro"/>
</dbReference>
<dbReference type="Gene3D" id="1.20.1610.10">
    <property type="entry name" value="alpha-1,2-mannosidases domains"/>
    <property type="match status" value="1"/>
</dbReference>
<dbReference type="Proteomes" id="UP000316181">
    <property type="component" value="Unassembled WGS sequence"/>
</dbReference>
<proteinExistence type="predicted"/>
<dbReference type="GO" id="GO:0005975">
    <property type="term" value="P:carbohydrate metabolic process"/>
    <property type="evidence" value="ECO:0007669"/>
    <property type="project" value="InterPro"/>
</dbReference>
<feature type="region of interest" description="Disordered" evidence="1">
    <location>
        <begin position="1324"/>
        <end position="1352"/>
    </location>
</feature>
<feature type="chain" id="PRO_5022103804" evidence="2">
    <location>
        <begin position="44"/>
        <end position="1556"/>
    </location>
</feature>
<dbReference type="RefSeq" id="WP_142111504.1">
    <property type="nucleotide sequence ID" value="NZ_VFNV01000001.1"/>
</dbReference>
<dbReference type="EMBL" id="VFNV01000001">
    <property type="protein sequence ID" value="TQK76191.1"/>
    <property type="molecule type" value="Genomic_DNA"/>
</dbReference>
<dbReference type="NCBIfam" id="TIGR01180">
    <property type="entry name" value="aman2_put"/>
    <property type="match status" value="1"/>
</dbReference>
<keyword evidence="6" id="KW-1185">Reference proteome</keyword>
<gene>
    <name evidence="5" type="ORF">FB389_0851</name>
</gene>
<dbReference type="Gene3D" id="3.30.2080.10">
    <property type="entry name" value="GH92 mannosidase domain"/>
    <property type="match status" value="1"/>
</dbReference>
<feature type="domain" description="Glycosyl hydrolase family 92" evidence="3">
    <location>
        <begin position="303"/>
        <end position="808"/>
    </location>
</feature>
<dbReference type="PANTHER" id="PTHR12143">
    <property type="entry name" value="PEPTIDE N-GLYCANASE PNGASE -RELATED"/>
    <property type="match status" value="1"/>
</dbReference>
<evidence type="ECO:0000256" key="2">
    <source>
        <dbReference type="SAM" id="SignalP"/>
    </source>
</evidence>
<dbReference type="GO" id="GO:0000224">
    <property type="term" value="F:peptide-N4-(N-acetyl-beta-glucosaminyl)asparagine amidase activity"/>
    <property type="evidence" value="ECO:0007669"/>
    <property type="project" value="TreeGrafter"/>
</dbReference>
<protein>
    <submittedName>
        <fullName evidence="5">Putative alpha-1,2-mannosidase</fullName>
    </submittedName>
</protein>
<dbReference type="PANTHER" id="PTHR12143:SF39">
    <property type="entry name" value="SECRETED PROTEIN"/>
    <property type="match status" value="1"/>
</dbReference>
<feature type="compositionally biased region" description="Gly residues" evidence="1">
    <location>
        <begin position="1337"/>
        <end position="1351"/>
    </location>
</feature>
<dbReference type="InterPro" id="IPR005887">
    <property type="entry name" value="GH92_a_mannosidase_put"/>
</dbReference>
<comment type="caution">
    <text evidence="5">The sequence shown here is derived from an EMBL/GenBank/DDBJ whole genome shotgun (WGS) entry which is preliminary data.</text>
</comment>
<dbReference type="Pfam" id="PF17678">
    <property type="entry name" value="Glyco_hydro_92N"/>
    <property type="match status" value="1"/>
</dbReference>
<sequence length="1556" mass="162150">MRLNRPQPRAHTPGAPLSRKVLAGLTALAVAATGLAAAAPANAAAQTITGSQAVGLVNTFIGSLDDGNTFPGATTPFGMVQLSPDNGHNVGYYSTNDAVRGFSQVHLSGVGCGLGGFVPVLPTTDSPTGSGFNSDYASGNYSRSVLNKGQEGAEVASPGYYKTVLSSGAANNITAELTATTRTGVQKYSFSSGDDVKSYVRINAGQALSSVRSSKVTIDAANRTVATETTVYGFCQDTPDFTVYSISKFNQAFQGYGTWTGNTYTANKTSASSTDRTGASLEFARNATVEVQTAISYVSAAGAQANLTAESNTFNGARTAANAAWADQLGKVSVTQSDANAQGTDKQTQLKTFYSALYRSFVAPNVGSDVDGKYRGWDTQIHQVSDDGLGAYYQDFSLWDTYRTQQQWLYLTEPKKSADMAKSIVLQAEQSGWTPRWGYGPVETNVMTGDPATPFLVSAWDQGLLTGTWEERTYAVLKHNADNQPAADVYVNGRADNDRYIARGYVTQNKKAKFRNTDYDMDHGGSATLEYALADGTLAYMAKKLGHTADAERYALRGQNFRSEWDPATKTFRARDKNGIYLTKGTDEEKSAFHEGTSAQYEWLVSQDVPSLISLMGGKQATNDRLDTFFAYNSIDLESNPGRVAKNSGSNTAWWVTGTYDYYGTKTYNPNNEPDLNSAYTYLWTGQPWKTTDIVREALTLFTDTPNGVTGNDDLGTMAAWQVMSTIGIYPIIPGKDVWGLTTPVFDKVEIALDKDVFGKDELTISADGASMTNRYTQSVAIGTQQLDRAYLSGTELTSAGTLSYTVGSSHSQWATSDEASPGSLATVTDLPTRLVVQPTTSVYERASQSRAIVSAGSSTAVPVSLQFTGTKAVAGDVTVTAPAGLTASVTQGATVSVNPQGGTVMANATVQISADASVTAGTYNVAVSVGSGSDAVASSLAVSVATTEQTLLGTAGALNNQAIASSTNSADSANAKFNKYESDGRDISGQEFFLRDQATAAGFPLGVYSTYPGDASMSFRITNAVAQNDNLIALGQTTNVAGKLPNATKIAFVVAGNNGNASGNVTLNFKDGTSKSESISATDWCSDWSSQAGNNVPLGRATQRYSSGVQDLSCGIAVTQVISLGGKELTSITWPTAKNMHVFAIASDAAAVASAAPAITGGTSVGTQLQGAVPDFGSAATVSKQWLRDGVPIAGATGDTYTVSSADEGTTITFQVTAVVAGINPTTVTSQPFAILAPTEPVIITATQQPTVTGTAQVGKTLTANPGEYEPADAAVSLQWLADGVAIPGATSPTLLLDEALLGKSISVRATVTRQDAETKQFTSAATSAVSAADDNGGGDGGGDNGGGAGTKDPITLNVTAFVNGVPATASSILQIGQSLTVNPGASGIQGTSVAVTYQWYAGGKAIAGAVGPSYAPEPADAKKAITVRITAAGDGYKTVTALIPFGTVKLGTIRGVGKTSLKVGSKKVTKKTKIRVGKRIKARASKATAPGSPVKVSYKWYAGKKAIKGKAGKKATLKVTKKLAGKRLKVKVTYSAAGYASKSSTSIKTSKVKR</sequence>